<dbReference type="GO" id="GO:0043565">
    <property type="term" value="F:sequence-specific DNA binding"/>
    <property type="evidence" value="ECO:0007669"/>
    <property type="project" value="InterPro"/>
</dbReference>
<dbReference type="STRING" id="1563157.AQS70_11630"/>
<evidence type="ECO:0000259" key="4">
    <source>
        <dbReference type="PROSITE" id="PS50956"/>
    </source>
</evidence>
<evidence type="ECO:0000256" key="3">
    <source>
        <dbReference type="ARBA" id="ARBA00023163"/>
    </source>
</evidence>
<dbReference type="PROSITE" id="PS50956">
    <property type="entry name" value="HTH_ASNC_2"/>
    <property type="match status" value="1"/>
</dbReference>
<sequence length="160" mass="18185">MIERLDKVDIAISERLQRDGRLSNVKLAEQLSLSEASCWRKQKRLEEYGVIEGYQAILNRRKLGLGVMAFVQISCSDHSEEATQNFEKIIASAPQVLSCHNTTGEADFLLQVVARDLDSYSRFVEKVLRKLPGVLSIRSHLSLREMKTTHRFPVAELLSI</sequence>
<protein>
    <submittedName>
        <fullName evidence="5">AsnC family transcriptional regulator</fullName>
    </submittedName>
</protein>
<keyword evidence="6" id="KW-1185">Reference proteome</keyword>
<dbReference type="InterPro" id="IPR036390">
    <property type="entry name" value="WH_DNA-bd_sf"/>
</dbReference>
<gene>
    <name evidence="5" type="ORF">AQS70_11630</name>
</gene>
<dbReference type="GO" id="GO:0043200">
    <property type="term" value="P:response to amino acid"/>
    <property type="evidence" value="ECO:0007669"/>
    <property type="project" value="TreeGrafter"/>
</dbReference>
<dbReference type="InterPro" id="IPR019888">
    <property type="entry name" value="Tscrpt_reg_AsnC-like"/>
</dbReference>
<dbReference type="InterPro" id="IPR019887">
    <property type="entry name" value="Tscrpt_reg_AsnC/Lrp_C"/>
</dbReference>
<dbReference type="EMBL" id="LLWH01000174">
    <property type="protein sequence ID" value="KQB53214.1"/>
    <property type="molecule type" value="Genomic_DNA"/>
</dbReference>
<evidence type="ECO:0000256" key="2">
    <source>
        <dbReference type="ARBA" id="ARBA00023125"/>
    </source>
</evidence>
<reference evidence="5 6" key="1">
    <citation type="submission" date="2015-10" db="EMBL/GenBank/DDBJ databases">
        <title>Pseudomonas helleri sp. nov. and Pseudomonas weihenstephanensis sp. nov., isolated from raw cows milk.</title>
        <authorList>
            <person name="Von Neubeck M."/>
            <person name="Huptas C."/>
            <person name="Wenning M."/>
            <person name="Scherer S."/>
        </authorList>
    </citation>
    <scope>NUCLEOTIDE SEQUENCE [LARGE SCALE GENOMIC DNA]</scope>
    <source>
        <strain evidence="5 6">BSTT44</strain>
    </source>
</reference>
<evidence type="ECO:0000313" key="5">
    <source>
        <dbReference type="EMBL" id="KQB53214.1"/>
    </source>
</evidence>
<dbReference type="InterPro" id="IPR036388">
    <property type="entry name" value="WH-like_DNA-bd_sf"/>
</dbReference>
<dbReference type="InterPro" id="IPR000485">
    <property type="entry name" value="AsnC-type_HTH_dom"/>
</dbReference>
<dbReference type="OrthoDB" id="166264at2"/>
<keyword evidence="1" id="KW-0805">Transcription regulation</keyword>
<name>A0A0Q0XSV8_9PSED</name>
<dbReference type="AlphaFoldDB" id="A0A0Q0XSV8"/>
<dbReference type="SUPFAM" id="SSF54909">
    <property type="entry name" value="Dimeric alpha+beta barrel"/>
    <property type="match status" value="1"/>
</dbReference>
<dbReference type="Proteomes" id="UP000050342">
    <property type="component" value="Unassembled WGS sequence"/>
</dbReference>
<proteinExistence type="predicted"/>
<dbReference type="SUPFAM" id="SSF46785">
    <property type="entry name" value="Winged helix' DNA-binding domain"/>
    <property type="match status" value="1"/>
</dbReference>
<comment type="caution">
    <text evidence="5">The sequence shown here is derived from an EMBL/GenBank/DDBJ whole genome shotgun (WGS) entry which is preliminary data.</text>
</comment>
<accession>A0A0Q0XSV8</accession>
<dbReference type="SMART" id="SM00344">
    <property type="entry name" value="HTH_ASNC"/>
    <property type="match status" value="1"/>
</dbReference>
<dbReference type="PANTHER" id="PTHR30154">
    <property type="entry name" value="LEUCINE-RESPONSIVE REGULATORY PROTEIN"/>
    <property type="match status" value="1"/>
</dbReference>
<dbReference type="Pfam" id="PF01037">
    <property type="entry name" value="AsnC_trans_reg"/>
    <property type="match status" value="1"/>
</dbReference>
<dbReference type="Pfam" id="PF13412">
    <property type="entry name" value="HTH_24"/>
    <property type="match status" value="1"/>
</dbReference>
<dbReference type="Gene3D" id="1.10.10.10">
    <property type="entry name" value="Winged helix-like DNA-binding domain superfamily/Winged helix DNA-binding domain"/>
    <property type="match status" value="1"/>
</dbReference>
<feature type="domain" description="HTH asnC-type" evidence="4">
    <location>
        <begin position="5"/>
        <end position="66"/>
    </location>
</feature>
<evidence type="ECO:0000256" key="1">
    <source>
        <dbReference type="ARBA" id="ARBA00023015"/>
    </source>
</evidence>
<organism evidence="5 6">
    <name type="scientific">Pseudomonas endophytica</name>
    <dbReference type="NCBI Taxonomy" id="1563157"/>
    <lineage>
        <taxon>Bacteria</taxon>
        <taxon>Pseudomonadati</taxon>
        <taxon>Pseudomonadota</taxon>
        <taxon>Gammaproteobacteria</taxon>
        <taxon>Pseudomonadales</taxon>
        <taxon>Pseudomonadaceae</taxon>
        <taxon>Pseudomonas</taxon>
    </lineage>
</organism>
<dbReference type="Gene3D" id="3.30.70.920">
    <property type="match status" value="1"/>
</dbReference>
<dbReference type="InterPro" id="IPR011008">
    <property type="entry name" value="Dimeric_a/b-barrel"/>
</dbReference>
<keyword evidence="3" id="KW-0804">Transcription</keyword>
<dbReference type="RefSeq" id="WP_055103326.1">
    <property type="nucleotide sequence ID" value="NZ_LLWH01000174.1"/>
</dbReference>
<keyword evidence="2" id="KW-0238">DNA-binding</keyword>
<evidence type="ECO:0000313" key="6">
    <source>
        <dbReference type="Proteomes" id="UP000050342"/>
    </source>
</evidence>
<dbReference type="PRINTS" id="PR00033">
    <property type="entry name" value="HTHASNC"/>
</dbReference>
<dbReference type="PANTHER" id="PTHR30154:SF34">
    <property type="entry name" value="TRANSCRIPTIONAL REGULATOR AZLB"/>
    <property type="match status" value="1"/>
</dbReference>
<dbReference type="GO" id="GO:0005829">
    <property type="term" value="C:cytosol"/>
    <property type="evidence" value="ECO:0007669"/>
    <property type="project" value="TreeGrafter"/>
</dbReference>